<protein>
    <submittedName>
        <fullName evidence="1">Uncharacterized protein</fullName>
    </submittedName>
</protein>
<reference evidence="1 2" key="1">
    <citation type="submission" date="2024-01" db="EMBL/GenBank/DDBJ databases">
        <title>A draft genome for a cacao thread blight-causing isolate of Paramarasmius palmivorus.</title>
        <authorList>
            <person name="Baruah I.K."/>
            <person name="Bukari Y."/>
            <person name="Amoako-Attah I."/>
            <person name="Meinhardt L.W."/>
            <person name="Bailey B.A."/>
            <person name="Cohen S.P."/>
        </authorList>
    </citation>
    <scope>NUCLEOTIDE SEQUENCE [LARGE SCALE GENOMIC DNA]</scope>
    <source>
        <strain evidence="1 2">GH-12</strain>
    </source>
</reference>
<comment type="caution">
    <text evidence="1">The sequence shown here is derived from an EMBL/GenBank/DDBJ whole genome shotgun (WGS) entry which is preliminary data.</text>
</comment>
<dbReference type="AlphaFoldDB" id="A0AAW0DUQ9"/>
<keyword evidence="2" id="KW-1185">Reference proteome</keyword>
<dbReference type="EMBL" id="JAYKXP010000008">
    <property type="protein sequence ID" value="KAK7054846.1"/>
    <property type="molecule type" value="Genomic_DNA"/>
</dbReference>
<dbReference type="Proteomes" id="UP001383192">
    <property type="component" value="Unassembled WGS sequence"/>
</dbReference>
<organism evidence="1 2">
    <name type="scientific">Paramarasmius palmivorus</name>
    <dbReference type="NCBI Taxonomy" id="297713"/>
    <lineage>
        <taxon>Eukaryota</taxon>
        <taxon>Fungi</taxon>
        <taxon>Dikarya</taxon>
        <taxon>Basidiomycota</taxon>
        <taxon>Agaricomycotina</taxon>
        <taxon>Agaricomycetes</taxon>
        <taxon>Agaricomycetidae</taxon>
        <taxon>Agaricales</taxon>
        <taxon>Marasmiineae</taxon>
        <taxon>Marasmiaceae</taxon>
        <taxon>Paramarasmius</taxon>
    </lineage>
</organism>
<gene>
    <name evidence="1" type="ORF">VNI00_003309</name>
</gene>
<proteinExistence type="predicted"/>
<evidence type="ECO:0000313" key="2">
    <source>
        <dbReference type="Proteomes" id="UP001383192"/>
    </source>
</evidence>
<name>A0AAW0DUQ9_9AGAR</name>
<evidence type="ECO:0000313" key="1">
    <source>
        <dbReference type="EMBL" id="KAK7054846.1"/>
    </source>
</evidence>
<sequence>MSHMEFDTSTGDMDSKSFTRTLLDVLQQAPASDSRETQSVLVPRLLQLDVAEENPWVGNNTVSVLLDMIESRNARRMDLGKELCINLDFGGLHVLTADLTTRLKELEAKGVKCHLE</sequence>
<accession>A0AAW0DUQ9</accession>